<dbReference type="Proteomes" id="UP001152872">
    <property type="component" value="Unassembled WGS sequence"/>
</dbReference>
<dbReference type="PRINTS" id="PR00412">
    <property type="entry name" value="EPOXHYDRLASE"/>
</dbReference>
<sequence length="313" mass="34966">MSNLPPEISNLRSQFTETASISLVDKIQFCLVSSSFTSEIILTSYVCADRVKNAQTSPDQEPPILLLHGFDSSLLEFRRLLPKLAHSHQTWAMDLFGFGLTERLADTQVSPEAIKDHLYYFWKTMIAKPIVLVGASMGGAAAIDFTLTYPEVVKKLILIGSAGMRKGSLAGKFLVPPLDRMATDFLRSPKVRREVSLKAYVDPSLVTTDAEVCASLHLAMPRWSESLISFTKSGGYGSFAEQLRFLKQETLILWGDRDRILGTKDAAKFQSIIPHNKLVWIDRSGHVPHLERPEITAQEILQFIASNSMNYPH</sequence>
<organism evidence="2 3">
    <name type="scientific">Pseudanabaena catenata USMAC16</name>
    <dbReference type="NCBI Taxonomy" id="1855837"/>
    <lineage>
        <taxon>Bacteria</taxon>
        <taxon>Bacillati</taxon>
        <taxon>Cyanobacteriota</taxon>
        <taxon>Cyanophyceae</taxon>
        <taxon>Pseudanabaenales</taxon>
        <taxon>Pseudanabaenaceae</taxon>
        <taxon>Pseudanabaena</taxon>
    </lineage>
</organism>
<dbReference type="RefSeq" id="WP_009628874.1">
    <property type="nucleotide sequence ID" value="NZ_VBTY01000214.1"/>
</dbReference>
<name>A0A9X4MBW3_9CYAN</name>
<dbReference type="InterPro" id="IPR000073">
    <property type="entry name" value="AB_hydrolase_1"/>
</dbReference>
<proteinExistence type="predicted"/>
<dbReference type="PANTHER" id="PTHR43689:SF8">
    <property type="entry name" value="ALPHA_BETA-HYDROLASES SUPERFAMILY PROTEIN"/>
    <property type="match status" value="1"/>
</dbReference>
<dbReference type="AlphaFoldDB" id="A0A9X4MBW3"/>
<gene>
    <name evidence="2" type="ORF">FEV09_19270</name>
</gene>
<dbReference type="PANTHER" id="PTHR43689">
    <property type="entry name" value="HYDROLASE"/>
    <property type="match status" value="1"/>
</dbReference>
<dbReference type="Pfam" id="PF00561">
    <property type="entry name" value="Abhydrolase_1"/>
    <property type="match status" value="1"/>
</dbReference>
<dbReference type="PRINTS" id="PR00111">
    <property type="entry name" value="ABHYDROLASE"/>
</dbReference>
<evidence type="ECO:0000313" key="3">
    <source>
        <dbReference type="Proteomes" id="UP001152872"/>
    </source>
</evidence>
<dbReference type="Gene3D" id="3.40.50.1820">
    <property type="entry name" value="alpha/beta hydrolase"/>
    <property type="match status" value="1"/>
</dbReference>
<dbReference type="SUPFAM" id="SSF53474">
    <property type="entry name" value="alpha/beta-Hydrolases"/>
    <property type="match status" value="1"/>
</dbReference>
<dbReference type="InterPro" id="IPR029058">
    <property type="entry name" value="AB_hydrolase_fold"/>
</dbReference>
<protein>
    <submittedName>
        <fullName evidence="2">Alpha/beta hydrolase</fullName>
    </submittedName>
</protein>
<comment type="caution">
    <text evidence="2">The sequence shown here is derived from an EMBL/GenBank/DDBJ whole genome shotgun (WGS) entry which is preliminary data.</text>
</comment>
<dbReference type="EMBL" id="VBTY01000214">
    <property type="protein sequence ID" value="MDG3496684.1"/>
    <property type="molecule type" value="Genomic_DNA"/>
</dbReference>
<accession>A0A9X4MBW3</accession>
<evidence type="ECO:0000313" key="2">
    <source>
        <dbReference type="EMBL" id="MDG3496684.1"/>
    </source>
</evidence>
<dbReference type="GO" id="GO:0016787">
    <property type="term" value="F:hydrolase activity"/>
    <property type="evidence" value="ECO:0007669"/>
    <property type="project" value="UniProtKB-KW"/>
</dbReference>
<feature type="domain" description="AB hydrolase-1" evidence="1">
    <location>
        <begin position="62"/>
        <end position="293"/>
    </location>
</feature>
<keyword evidence="3" id="KW-1185">Reference proteome</keyword>
<reference evidence="2" key="1">
    <citation type="submission" date="2019-05" db="EMBL/GenBank/DDBJ databases">
        <title>Whole genome sequencing of Pseudanabaena catenata USMAC16.</title>
        <authorList>
            <person name="Khan Z."/>
            <person name="Omar W.M."/>
            <person name="Convey P."/>
            <person name="Merican F."/>
            <person name="Najimudin N."/>
        </authorList>
    </citation>
    <scope>NUCLEOTIDE SEQUENCE</scope>
    <source>
        <strain evidence="2">USMAC16</strain>
    </source>
</reference>
<keyword evidence="2" id="KW-0378">Hydrolase</keyword>
<evidence type="ECO:0000259" key="1">
    <source>
        <dbReference type="Pfam" id="PF00561"/>
    </source>
</evidence>
<dbReference type="InterPro" id="IPR000639">
    <property type="entry name" value="Epox_hydrolase-like"/>
</dbReference>